<evidence type="ECO:0000256" key="1">
    <source>
        <dbReference type="SAM" id="SignalP"/>
    </source>
</evidence>
<dbReference type="Proteomes" id="UP000085678">
    <property type="component" value="Unplaced"/>
</dbReference>
<evidence type="ECO:0000313" key="2">
    <source>
        <dbReference type="Proteomes" id="UP000085678"/>
    </source>
</evidence>
<organism evidence="2 3">
    <name type="scientific">Lingula anatina</name>
    <name type="common">Brachiopod</name>
    <name type="synonym">Lingula unguis</name>
    <dbReference type="NCBI Taxonomy" id="7574"/>
    <lineage>
        <taxon>Eukaryota</taxon>
        <taxon>Metazoa</taxon>
        <taxon>Spiralia</taxon>
        <taxon>Lophotrochozoa</taxon>
        <taxon>Brachiopoda</taxon>
        <taxon>Linguliformea</taxon>
        <taxon>Lingulata</taxon>
        <taxon>Lingulida</taxon>
        <taxon>Linguloidea</taxon>
        <taxon>Lingulidae</taxon>
        <taxon>Lingula</taxon>
    </lineage>
</organism>
<proteinExistence type="predicted"/>
<dbReference type="AlphaFoldDB" id="A0A1S3JT60"/>
<reference evidence="3" key="1">
    <citation type="submission" date="2025-08" db="UniProtKB">
        <authorList>
            <consortium name="RefSeq"/>
        </authorList>
    </citation>
    <scope>IDENTIFICATION</scope>
    <source>
        <tissue evidence="3">Gonads</tissue>
    </source>
</reference>
<feature type="chain" id="PRO_5010313761" evidence="1">
    <location>
        <begin position="17"/>
        <end position="302"/>
    </location>
</feature>
<dbReference type="InParanoid" id="A0A1S3JT60"/>
<dbReference type="GeneID" id="106175892"/>
<keyword evidence="2" id="KW-1185">Reference proteome</keyword>
<accession>A0A1S3JT60</accession>
<dbReference type="Gene3D" id="3.40.630.40">
    <property type="entry name" value="Zn-dependent exopeptidases"/>
    <property type="match status" value="1"/>
</dbReference>
<name>A0A1S3JT60_LINAN</name>
<gene>
    <name evidence="3" type="primary">LOC106175892</name>
</gene>
<keyword evidence="1" id="KW-0732">Signal</keyword>
<feature type="signal peptide" evidence="1">
    <location>
        <begin position="1"/>
        <end position="16"/>
    </location>
</feature>
<sequence>MSCYSITLLLIIFCNGVSVITMLQGTFGYVEYFPGDPNSRLIIAAPHGGYLKPRSMPDRVAGCWDGSRCVWRHSCGFPDVSRCQANTARDTNTRDLAIRVWENMEQLTGIKPHLIISNLHRVKMDPNRSVNEAAFGVPNAMKAYREYHSFIREAYGRIRGAGLFIDIHGQSHPNRWIELGYLVSTRRLNENNAIPQFSSIRSLYNSLRDYVTFDHLLRGDYSLGRLLNRRGYRAVPSPGIRAPGRAAYFTGGYSTMTYGSRFSGRIDSIQVESPVHLRTDRRRPTYARDLAKVLRDFMALYN</sequence>
<evidence type="ECO:0000313" key="3">
    <source>
        <dbReference type="RefSeq" id="XP_013413503.1"/>
    </source>
</evidence>
<protein>
    <submittedName>
        <fullName evidence="3">Uncharacterized protein LOC106175892</fullName>
    </submittedName>
</protein>
<dbReference type="RefSeq" id="XP_013413503.1">
    <property type="nucleotide sequence ID" value="XM_013558049.1"/>
</dbReference>
<dbReference type="SUPFAM" id="SSF53187">
    <property type="entry name" value="Zn-dependent exopeptidases"/>
    <property type="match status" value="1"/>
</dbReference>
<dbReference type="OrthoDB" id="71260at2759"/>
<dbReference type="KEGG" id="lak:106175892"/>